<dbReference type="InterPro" id="IPR000653">
    <property type="entry name" value="DegT/StrS_aminotransferase"/>
</dbReference>
<evidence type="ECO:0008006" key="6">
    <source>
        <dbReference type="Google" id="ProtNLM"/>
    </source>
</evidence>
<evidence type="ECO:0000313" key="4">
    <source>
        <dbReference type="EMBL" id="RFA32100.1"/>
    </source>
</evidence>
<dbReference type="InterPro" id="IPR015422">
    <property type="entry name" value="PyrdxlP-dep_Trfase_small"/>
</dbReference>
<dbReference type="GO" id="GO:0000271">
    <property type="term" value="P:polysaccharide biosynthetic process"/>
    <property type="evidence" value="ECO:0007669"/>
    <property type="project" value="TreeGrafter"/>
</dbReference>
<dbReference type="Pfam" id="PF01041">
    <property type="entry name" value="DegT_DnrJ_EryC1"/>
    <property type="match status" value="1"/>
</dbReference>
<comment type="similarity">
    <text evidence="2 3">Belongs to the DegT/DnrJ/EryC1 family.</text>
</comment>
<protein>
    <recommendedName>
        <fullName evidence="6">DegT/DnrJ/EryC1/StrS aminotransferase</fullName>
    </recommendedName>
</protein>
<evidence type="ECO:0000256" key="3">
    <source>
        <dbReference type="RuleBase" id="RU004508"/>
    </source>
</evidence>
<dbReference type="SUPFAM" id="SSF53383">
    <property type="entry name" value="PLP-dependent transferases"/>
    <property type="match status" value="1"/>
</dbReference>
<comment type="caution">
    <text evidence="4">The sequence shown here is derived from an EMBL/GenBank/DDBJ whole genome shotgun (WGS) entry which is preliminary data.</text>
</comment>
<proteinExistence type="inferred from homology"/>
<evidence type="ECO:0000256" key="2">
    <source>
        <dbReference type="ARBA" id="ARBA00037999"/>
    </source>
</evidence>
<evidence type="ECO:0000256" key="1">
    <source>
        <dbReference type="ARBA" id="ARBA00022898"/>
    </source>
</evidence>
<reference evidence="5" key="1">
    <citation type="submission" date="2017-05" db="EMBL/GenBank/DDBJ databases">
        <authorList>
            <person name="Sharma S."/>
            <person name="Sidhu C."/>
            <person name="Pinnaka A.K."/>
        </authorList>
    </citation>
    <scope>NUCLEOTIDE SEQUENCE [LARGE SCALE GENOMIC DNA]</scope>
    <source>
        <strain evidence="5">AK93</strain>
    </source>
</reference>
<organism evidence="4 5">
    <name type="scientific">Alkalilimnicola ehrlichii</name>
    <dbReference type="NCBI Taxonomy" id="351052"/>
    <lineage>
        <taxon>Bacteria</taxon>
        <taxon>Pseudomonadati</taxon>
        <taxon>Pseudomonadota</taxon>
        <taxon>Gammaproteobacteria</taxon>
        <taxon>Chromatiales</taxon>
        <taxon>Ectothiorhodospiraceae</taxon>
        <taxon>Alkalilimnicola</taxon>
    </lineage>
</organism>
<dbReference type="AlphaFoldDB" id="A0A3E0WGK2"/>
<keyword evidence="1 3" id="KW-0663">Pyridoxal phosphate</keyword>
<dbReference type="InterPro" id="IPR015421">
    <property type="entry name" value="PyrdxlP-dep_Trfase_major"/>
</dbReference>
<gene>
    <name evidence="4" type="ORF">CAL65_20410</name>
</gene>
<evidence type="ECO:0000313" key="5">
    <source>
        <dbReference type="Proteomes" id="UP000256763"/>
    </source>
</evidence>
<accession>A0A3E0WGK2</accession>
<dbReference type="Gene3D" id="3.40.640.10">
    <property type="entry name" value="Type I PLP-dependent aspartate aminotransferase-like (Major domain)"/>
    <property type="match status" value="1"/>
</dbReference>
<dbReference type="PANTHER" id="PTHR30244:SF34">
    <property type="entry name" value="DTDP-4-AMINO-4,6-DIDEOXYGALACTOSE TRANSAMINASE"/>
    <property type="match status" value="1"/>
</dbReference>
<dbReference type="Proteomes" id="UP000256763">
    <property type="component" value="Unassembled WGS sequence"/>
</dbReference>
<dbReference type="GO" id="GO:0008483">
    <property type="term" value="F:transaminase activity"/>
    <property type="evidence" value="ECO:0007669"/>
    <property type="project" value="TreeGrafter"/>
</dbReference>
<dbReference type="InterPro" id="IPR015424">
    <property type="entry name" value="PyrdxlP-dep_Trfase"/>
</dbReference>
<dbReference type="OrthoDB" id="6379669at2"/>
<dbReference type="EMBL" id="NFZW01000034">
    <property type="protein sequence ID" value="RFA32100.1"/>
    <property type="molecule type" value="Genomic_DNA"/>
</dbReference>
<dbReference type="PANTHER" id="PTHR30244">
    <property type="entry name" value="TRANSAMINASE"/>
    <property type="match status" value="1"/>
</dbReference>
<dbReference type="Gene3D" id="3.90.1150.10">
    <property type="entry name" value="Aspartate Aminotransferase, domain 1"/>
    <property type="match status" value="1"/>
</dbReference>
<name>A0A3E0WGK2_9GAMM</name>
<dbReference type="GO" id="GO:0030170">
    <property type="term" value="F:pyridoxal phosphate binding"/>
    <property type="evidence" value="ECO:0007669"/>
    <property type="project" value="TreeGrafter"/>
</dbReference>
<keyword evidence="5" id="KW-1185">Reference proteome</keyword>
<sequence>MWYALPPAGEPVTLRRRKAPSLATVCAPWRVDYFQSGTASLAAALEAAARRKSCREPEVLVPAYGCPDLISAALFAGVKPVLVDFVTDRPWLDLDGVAEKITERTVAVVAVPLLGLPERSAELRALAHAENALLIEDCAQCFPFGQGVAPQGDYVILSFGRGKPVSLLGGGAVLSATEALAGYLPQPVSANGGWLSFWGKSLLYNGLRNPRCYWLPQSLPALGIGETRFEPLLSLKGMDIPRRSLLATNLQLYRRRPALAQGLFDAMLTRLDASGVKGGLALLEESGGKKARLLRYPLLFDERLLRDEAHAAIQRLGLGSSCLYGRILPDIAGVAPHLHRCSGAYPRAASFAARLLTLPVHSDVRTDVVEQTEAILRTVLELGVSAIKLPPIRVKEGEA</sequence>